<dbReference type="Gene3D" id="1.10.60.20">
    <property type="entry name" value="Ribosomal protein S17e-like"/>
    <property type="match status" value="1"/>
</dbReference>
<dbReference type="GO" id="GO:0003735">
    <property type="term" value="F:structural constituent of ribosome"/>
    <property type="evidence" value="ECO:0007669"/>
    <property type="project" value="InterPro"/>
</dbReference>
<evidence type="ECO:0000313" key="10">
    <source>
        <dbReference type="Proteomes" id="UP000515165"/>
    </source>
</evidence>
<evidence type="ECO:0000256" key="7">
    <source>
        <dbReference type="ARBA" id="ARBA00035467"/>
    </source>
</evidence>
<reference evidence="11" key="1">
    <citation type="submission" date="2025-08" db="UniProtKB">
        <authorList>
            <consortium name="RefSeq"/>
        </authorList>
    </citation>
    <scope>IDENTIFICATION</scope>
    <source>
        <tissue evidence="11">Blood</tissue>
    </source>
</reference>
<protein>
    <recommendedName>
        <fullName evidence="6">Small ribosomal subunit protein eS17</fullName>
    </recommendedName>
    <alternativeName>
        <fullName evidence="7">40S ribosomal protein S17</fullName>
    </alternativeName>
</protein>
<dbReference type="GO" id="GO:0006412">
    <property type="term" value="P:translation"/>
    <property type="evidence" value="ECO:0007669"/>
    <property type="project" value="InterPro"/>
</dbReference>
<evidence type="ECO:0000256" key="9">
    <source>
        <dbReference type="ARBA" id="ARBA00046547"/>
    </source>
</evidence>
<dbReference type="PANTHER" id="PTHR10732:SF0">
    <property type="entry name" value="40S RIBOSOMAL PROTEIN S17"/>
    <property type="match status" value="1"/>
</dbReference>
<dbReference type="Proteomes" id="UP000515165">
    <property type="component" value="Chromosome X"/>
</dbReference>
<keyword evidence="3" id="KW-0689">Ribosomal protein</keyword>
<evidence type="ECO:0000256" key="2">
    <source>
        <dbReference type="ARBA" id="ARBA00010444"/>
    </source>
</evidence>
<dbReference type="FunFam" id="1.10.60.20:FF:000001">
    <property type="entry name" value="40S ribosomal protein S17"/>
    <property type="match status" value="1"/>
</dbReference>
<dbReference type="InterPro" id="IPR018273">
    <property type="entry name" value="Ribosomal_eS17_CS"/>
</dbReference>
<evidence type="ECO:0000256" key="4">
    <source>
        <dbReference type="ARBA" id="ARBA00023242"/>
    </source>
</evidence>
<dbReference type="GO" id="GO:0022626">
    <property type="term" value="C:cytosolic ribosome"/>
    <property type="evidence" value="ECO:0007669"/>
    <property type="project" value="UniProtKB-ARBA"/>
</dbReference>
<dbReference type="PROSITE" id="PS00712">
    <property type="entry name" value="RIBOSOMAL_S17E"/>
    <property type="match status" value="1"/>
</dbReference>
<keyword evidence="5" id="KW-0687">Ribonucleoprotein</keyword>
<dbReference type="SUPFAM" id="SSF116820">
    <property type="entry name" value="Rps17e-like"/>
    <property type="match status" value="1"/>
</dbReference>
<sequence length="232" mass="25265">MTLYLGPKPRSPTIVLHPLLSAASSPRGGARHPRAPGLRGPLASALSPALSPALRRCPAGPPPVLGSAPAREPAAVGGLSRLAGDAVFSHPQGRVRTKTVQKAAQVIIEKYYRRLGNDFHTNKRVCEEIAIISSKKLRNKIAGYVTHLMKRIQRGPVRGISIKLQVEERERRDNYVPEVSALDQGIIEVDPGTKEMLKLLDFGSLSNLQVTQPTVGMNFKTPRGAVWSYLDF</sequence>
<dbReference type="GO" id="GO:0005634">
    <property type="term" value="C:nucleus"/>
    <property type="evidence" value="ECO:0007669"/>
    <property type="project" value="UniProtKB-SubCell"/>
</dbReference>
<dbReference type="OrthoDB" id="1727351at2759"/>
<dbReference type="GO" id="GO:1990904">
    <property type="term" value="C:ribonucleoprotein complex"/>
    <property type="evidence" value="ECO:0007669"/>
    <property type="project" value="UniProtKB-KW"/>
</dbReference>
<evidence type="ECO:0000313" key="11">
    <source>
        <dbReference type="RefSeq" id="XP_035581323.1"/>
    </source>
</evidence>
<evidence type="ECO:0000256" key="6">
    <source>
        <dbReference type="ARBA" id="ARBA00035144"/>
    </source>
</evidence>
<organism evidence="10 11">
    <name type="scientific">Zalophus californianus</name>
    <name type="common">California sealion</name>
    <dbReference type="NCBI Taxonomy" id="9704"/>
    <lineage>
        <taxon>Eukaryota</taxon>
        <taxon>Metazoa</taxon>
        <taxon>Chordata</taxon>
        <taxon>Craniata</taxon>
        <taxon>Vertebrata</taxon>
        <taxon>Euteleostomi</taxon>
        <taxon>Mammalia</taxon>
        <taxon>Eutheria</taxon>
        <taxon>Laurasiatheria</taxon>
        <taxon>Carnivora</taxon>
        <taxon>Caniformia</taxon>
        <taxon>Pinnipedia</taxon>
        <taxon>Otariidae</taxon>
        <taxon>Zalophus</taxon>
    </lineage>
</organism>
<keyword evidence="10" id="KW-1185">Reference proteome</keyword>
<comment type="function">
    <text evidence="8">Component of the small ribosomal subunit. The ribosome is a large ribonucleoprotein complex responsible for the synthesis of proteins in the cell. Part of the small subunit (SSU) processome, first precursor of the small eukaryotic ribosomal subunit. During the assembly of the SSU processome in the nucleolus, many ribosome biogenesis factors, an RNA chaperone and ribosomal proteins associate with the nascent pre-rRNA and work in concert to generate RNA folding, modifications, rearrangements and cleavage as well as targeted degradation of pre-ribosomal RNA by the RNA exosome.</text>
</comment>
<dbReference type="InterPro" id="IPR036401">
    <property type="entry name" value="Ribosomal_eS17_sf"/>
</dbReference>
<evidence type="ECO:0000256" key="8">
    <source>
        <dbReference type="ARBA" id="ARBA00045441"/>
    </source>
</evidence>
<proteinExistence type="inferred from homology"/>
<evidence type="ECO:0000256" key="1">
    <source>
        <dbReference type="ARBA" id="ARBA00004123"/>
    </source>
</evidence>
<dbReference type="KEGG" id="zca:113930488"/>
<dbReference type="InterPro" id="IPR001210">
    <property type="entry name" value="Ribosomal_eS17"/>
</dbReference>
<dbReference type="RefSeq" id="XP_035581323.1">
    <property type="nucleotide sequence ID" value="XM_035725430.1"/>
</dbReference>
<dbReference type="PANTHER" id="PTHR10732">
    <property type="entry name" value="40S RIBOSOMAL PROTEIN S17"/>
    <property type="match status" value="1"/>
</dbReference>
<name>A0A6P9FH74_ZALCA</name>
<keyword evidence="4" id="KW-0539">Nucleus</keyword>
<comment type="subunit">
    <text evidence="9">Component of the small ribosomal subunit. Part of the small subunit (SSU) processome, composed of more than 70 proteins and the RNA chaperone small nucleolar RNA (snoRNA) U3.</text>
</comment>
<comment type="subcellular location">
    <subcellularLocation>
        <location evidence="1">Nucleus</location>
    </subcellularLocation>
</comment>
<gene>
    <name evidence="11" type="primary">LOC113930488</name>
</gene>
<accession>A0A6P9FH74</accession>
<dbReference type="AlphaFoldDB" id="A0A6P9FH74"/>
<comment type="similarity">
    <text evidence="2">Belongs to the eukaryotic ribosomal protein eS17 family.</text>
</comment>
<evidence type="ECO:0000256" key="3">
    <source>
        <dbReference type="ARBA" id="ARBA00022980"/>
    </source>
</evidence>
<evidence type="ECO:0000256" key="5">
    <source>
        <dbReference type="ARBA" id="ARBA00023274"/>
    </source>
</evidence>
<dbReference type="GeneID" id="113930488"/>
<dbReference type="Pfam" id="PF00833">
    <property type="entry name" value="Ribosomal_S17e"/>
    <property type="match status" value="1"/>
</dbReference>
<dbReference type="HAMAP" id="MF_00511">
    <property type="entry name" value="Ribosomal_eS17"/>
    <property type="match status" value="1"/>
</dbReference>